<evidence type="ECO:0000256" key="1">
    <source>
        <dbReference type="ARBA" id="ARBA00022448"/>
    </source>
</evidence>
<dbReference type="GO" id="GO:0006406">
    <property type="term" value="P:mRNA export from nucleus"/>
    <property type="evidence" value="ECO:0007669"/>
    <property type="project" value="TreeGrafter"/>
</dbReference>
<dbReference type="Proteomes" id="UP000308133">
    <property type="component" value="Unassembled WGS sequence"/>
</dbReference>
<keyword evidence="3" id="KW-0653">Protein transport</keyword>
<dbReference type="EMBL" id="PTQR01000050">
    <property type="protein sequence ID" value="TKX23834.1"/>
    <property type="molecule type" value="Genomic_DNA"/>
</dbReference>
<comment type="similarity">
    <text evidence="7">Belongs to the nucleoporin Nup84/Nup107 family.</text>
</comment>
<keyword evidence="5 7" id="KW-0906">Nuclear pore complex</keyword>
<gene>
    <name evidence="10" type="ORF">C1H76_3772</name>
</gene>
<protein>
    <recommendedName>
        <fullName evidence="7">Nuclear pore complex protein</fullName>
    </recommendedName>
</protein>
<feature type="region of interest" description="Disordered" evidence="9">
    <location>
        <begin position="1"/>
        <end position="89"/>
    </location>
</feature>
<comment type="function">
    <text evidence="7">Functions as a component of the nuclear pore complex (NPC).</text>
</comment>
<evidence type="ECO:0000256" key="3">
    <source>
        <dbReference type="ARBA" id="ARBA00022927"/>
    </source>
</evidence>
<dbReference type="PANTHER" id="PTHR13003:SF2">
    <property type="entry name" value="NUCLEAR PORE COMPLEX PROTEIN NUP107"/>
    <property type="match status" value="1"/>
</dbReference>
<evidence type="ECO:0000256" key="8">
    <source>
        <dbReference type="SAM" id="Coils"/>
    </source>
</evidence>
<dbReference type="Gene3D" id="1.10.3450.20">
    <property type="match status" value="1"/>
</dbReference>
<name>A0A4U7B6P5_9PEZI</name>
<proteinExistence type="inferred from homology"/>
<keyword evidence="8" id="KW-0175">Coiled coil</keyword>
<comment type="subcellular location">
    <subcellularLocation>
        <location evidence="7">Nucleus</location>
        <location evidence="7">Nuclear pore complex</location>
    </subcellularLocation>
    <subcellularLocation>
        <location evidence="7">Nucleus membrane</location>
    </subcellularLocation>
</comment>
<feature type="region of interest" description="Disordered" evidence="9">
    <location>
        <begin position="159"/>
        <end position="190"/>
    </location>
</feature>
<evidence type="ECO:0000256" key="9">
    <source>
        <dbReference type="SAM" id="MobiDB-lite"/>
    </source>
</evidence>
<evidence type="ECO:0000313" key="11">
    <source>
        <dbReference type="Proteomes" id="UP000308133"/>
    </source>
</evidence>
<dbReference type="AlphaFoldDB" id="A0A4U7B6P5"/>
<reference evidence="10 11" key="1">
    <citation type="submission" date="2018-02" db="EMBL/GenBank/DDBJ databases">
        <title>Draft genome sequences of Elsinoe sp., causing black scab on jojoba.</title>
        <authorList>
            <person name="Stodart B."/>
            <person name="Jeffress S."/>
            <person name="Ash G."/>
            <person name="Arun Chinnappa K."/>
        </authorList>
    </citation>
    <scope>NUCLEOTIDE SEQUENCE [LARGE SCALE GENOMIC DNA]</scope>
    <source>
        <strain evidence="10 11">Hillstone_2</strain>
    </source>
</reference>
<feature type="compositionally biased region" description="Low complexity" evidence="9">
    <location>
        <begin position="24"/>
        <end position="42"/>
    </location>
</feature>
<keyword evidence="2" id="KW-0509">mRNA transport</keyword>
<dbReference type="InterPro" id="IPR007252">
    <property type="entry name" value="Nup84/Nup107"/>
</dbReference>
<feature type="compositionally biased region" description="Basic and acidic residues" evidence="9">
    <location>
        <begin position="176"/>
        <end position="190"/>
    </location>
</feature>
<keyword evidence="1 7" id="KW-0813">Transport</keyword>
<dbReference type="GO" id="GO:0017056">
    <property type="term" value="F:structural constituent of nuclear pore"/>
    <property type="evidence" value="ECO:0007669"/>
    <property type="project" value="UniProtKB-UniRule"/>
</dbReference>
<feature type="compositionally biased region" description="Polar residues" evidence="9">
    <location>
        <begin position="1"/>
        <end position="10"/>
    </location>
</feature>
<evidence type="ECO:0000256" key="7">
    <source>
        <dbReference type="RuleBase" id="RU365072"/>
    </source>
</evidence>
<sequence>MAPINKSTRLGVSKPVTRKRHASRSQPLSSDSESDSDLPPQSTTSSLFRPKSTTSQAASTFFTHPQPTFTNGARAPDNEVDENDDDSDLDVSDLATIATRVGHEVDVFAEALDQYKDALASEEQKRDAALRLVTSWKDHAVDQVKRLRKQGQAVRARETFGGTGQGQGSVFSFRGGEGEMQKGGKGDKEVRRWQAEADTWDLVRVVLKARYPSQTEVEERRERLVSVGKVHKYSGQEDVWQAFVLGDEVARERHLVLKWLEQAADAEEEAKDKDMWVNGWMETRERIKGAKRMRLGDDAEVEVRSGKEILVSNLDPDAPSRQKRALEKGDLVKDKEMWKACFYMLRKGKPWDEVSEWIAQRNQGWRAASLGVAASKDVSVGSSGPASGALWRRTCLIAARTGTTDDFEAAVYGLLGGDLDSVKKVCRSWNDHIFAHYNSLLMAQFDSFILQFNVLQLPSEFARKHGLCGSNPATGPQGARELVASLNKLPALAKEMRTPFKLLQSSLVGNTFSDLCRNVGTAIAEAAWKDEPSAVIKPVHRSTTEFKQGGLAEGVISDDPDALRVITHTLIVMRALDQSHFTDSSHDELDNVVAGYIQLLRVAGKRDMTPLYASLMAQDRCVASLAQVITDDEDARDRMDFIRLMKVYDIDAIAVINGQYIYQLDIVLASSPAPARPLDILENTSEDLYPGKRIKLSGIDTEITPDEEGLITGLSVFYLIEGHWTVTFSALSSACAKLLSKGHFPAAVTLTTQLQFEQLSLSKSPSLLARAVNVMNPDHAALVFNGATPDHARKLQIMQREAQSYYDMTLLVRAVQSLLTWRKVEHEFASRVPRPASTPAKVRKAIEEVQGAVEPILHGVLGGARDEEEAQTFRKILELYVPDIIVGYISALCTAGHMVSREELLVAMEVATVVAGEEGNGIARAFRDAGRMGELVRVFAEASKILLKLGEVGKKRTERRRGKAAGRDLGIWEIYG</sequence>
<dbReference type="GO" id="GO:0006606">
    <property type="term" value="P:protein import into nucleus"/>
    <property type="evidence" value="ECO:0007669"/>
    <property type="project" value="TreeGrafter"/>
</dbReference>
<accession>A0A4U7B6P5</accession>
<dbReference type="Pfam" id="PF04121">
    <property type="entry name" value="Nup84_Nup100"/>
    <property type="match status" value="1"/>
</dbReference>
<keyword evidence="6 7" id="KW-0539">Nucleus</keyword>
<keyword evidence="4 7" id="KW-0811">Translocation</keyword>
<feature type="compositionally biased region" description="Acidic residues" evidence="9">
    <location>
        <begin position="78"/>
        <end position="89"/>
    </location>
</feature>
<comment type="caution">
    <text evidence="10">The sequence shown here is derived from an EMBL/GenBank/DDBJ whole genome shotgun (WGS) entry which is preliminary data.</text>
</comment>
<organism evidence="10 11">
    <name type="scientific">Elsinoe australis</name>
    <dbReference type="NCBI Taxonomy" id="40998"/>
    <lineage>
        <taxon>Eukaryota</taxon>
        <taxon>Fungi</taxon>
        <taxon>Dikarya</taxon>
        <taxon>Ascomycota</taxon>
        <taxon>Pezizomycotina</taxon>
        <taxon>Dothideomycetes</taxon>
        <taxon>Dothideomycetidae</taxon>
        <taxon>Myriangiales</taxon>
        <taxon>Elsinoaceae</taxon>
        <taxon>Elsinoe</taxon>
    </lineage>
</organism>
<dbReference type="GO" id="GO:0031080">
    <property type="term" value="C:nuclear pore outer ring"/>
    <property type="evidence" value="ECO:0007669"/>
    <property type="project" value="TreeGrafter"/>
</dbReference>
<evidence type="ECO:0000256" key="6">
    <source>
        <dbReference type="ARBA" id="ARBA00023242"/>
    </source>
</evidence>
<dbReference type="GO" id="GO:0000973">
    <property type="term" value="P:post-transcriptional tethering of RNA polymerase II gene DNA at nuclear periphery"/>
    <property type="evidence" value="ECO:0007669"/>
    <property type="project" value="TreeGrafter"/>
</dbReference>
<feature type="compositionally biased region" description="Low complexity" evidence="9">
    <location>
        <begin position="52"/>
        <end position="63"/>
    </location>
</feature>
<dbReference type="Gene3D" id="1.20.190.50">
    <property type="match status" value="1"/>
</dbReference>
<evidence type="ECO:0000313" key="10">
    <source>
        <dbReference type="EMBL" id="TKX23834.1"/>
    </source>
</evidence>
<evidence type="ECO:0000256" key="2">
    <source>
        <dbReference type="ARBA" id="ARBA00022816"/>
    </source>
</evidence>
<keyword evidence="7" id="KW-0472">Membrane</keyword>
<comment type="subunit">
    <text evidence="7">Part of the nuclear pore complex (NPC).</text>
</comment>
<evidence type="ECO:0000256" key="5">
    <source>
        <dbReference type="ARBA" id="ARBA00023132"/>
    </source>
</evidence>
<dbReference type="GO" id="GO:0031965">
    <property type="term" value="C:nuclear membrane"/>
    <property type="evidence" value="ECO:0007669"/>
    <property type="project" value="UniProtKB-SubCell"/>
</dbReference>
<feature type="coiled-coil region" evidence="8">
    <location>
        <begin position="105"/>
        <end position="132"/>
    </location>
</feature>
<dbReference type="PANTHER" id="PTHR13003">
    <property type="entry name" value="NUP107-RELATED"/>
    <property type="match status" value="1"/>
</dbReference>
<evidence type="ECO:0000256" key="4">
    <source>
        <dbReference type="ARBA" id="ARBA00023010"/>
    </source>
</evidence>